<dbReference type="KEGG" id="cbar:PATL70BA_2918"/>
<accession>A0A3P7PIR8</accession>
<sequence>MRRKRKMLKRPGKMKKAISSLMVMLCVTLVASAGINLYMIKRYDNRILDADTIEQVQSDCILVLGAGVWQGNRPSPMLEDRLNQGIELYVSGVSNRLLMSGDHGRKDYDEVNVMKAYAKDAGIESDHIFMDHAGFSTYESMVRANQVFEVEKVVIVTQKYHLYRALYMANELGMDAYGVASNPRDYYGQSGREFREYLARVKDFFYVIARPKPTYLGEVISIKGRGRLTDD</sequence>
<dbReference type="Proteomes" id="UP000279029">
    <property type="component" value="Chromosome"/>
</dbReference>
<dbReference type="CDD" id="cd06259">
    <property type="entry name" value="YdcF-like"/>
    <property type="match status" value="1"/>
</dbReference>
<evidence type="ECO:0000313" key="2">
    <source>
        <dbReference type="EMBL" id="VDN48828.1"/>
    </source>
</evidence>
<evidence type="ECO:0000259" key="1">
    <source>
        <dbReference type="Pfam" id="PF02698"/>
    </source>
</evidence>
<organism evidence="2 3">
    <name type="scientific">Petrocella atlantisensis</name>
    <dbReference type="NCBI Taxonomy" id="2173034"/>
    <lineage>
        <taxon>Bacteria</taxon>
        <taxon>Bacillati</taxon>
        <taxon>Bacillota</taxon>
        <taxon>Clostridia</taxon>
        <taxon>Lachnospirales</taxon>
        <taxon>Vallitaleaceae</taxon>
        <taxon>Petrocella</taxon>
    </lineage>
</organism>
<dbReference type="EMBL" id="LR130778">
    <property type="protein sequence ID" value="VDN48828.1"/>
    <property type="molecule type" value="Genomic_DNA"/>
</dbReference>
<dbReference type="AlphaFoldDB" id="A0A3P7PIR8"/>
<dbReference type="RefSeq" id="WP_243115923.1">
    <property type="nucleotide sequence ID" value="NZ_LR130778.1"/>
</dbReference>
<dbReference type="PANTHER" id="PTHR30336">
    <property type="entry name" value="INNER MEMBRANE PROTEIN, PROBABLE PERMEASE"/>
    <property type="match status" value="1"/>
</dbReference>
<gene>
    <name evidence="2" type="ORF">PATL70BA_2918</name>
</gene>
<name>A0A3P7PIR8_9FIRM</name>
<protein>
    <submittedName>
        <fullName evidence="2">SanA protein</fullName>
    </submittedName>
</protein>
<keyword evidence="3" id="KW-1185">Reference proteome</keyword>
<evidence type="ECO:0000313" key="3">
    <source>
        <dbReference type="Proteomes" id="UP000279029"/>
    </source>
</evidence>
<proteinExistence type="predicted"/>
<dbReference type="Pfam" id="PF02698">
    <property type="entry name" value="DUF218"/>
    <property type="match status" value="1"/>
</dbReference>
<dbReference type="InterPro" id="IPR014729">
    <property type="entry name" value="Rossmann-like_a/b/a_fold"/>
</dbReference>
<dbReference type="PANTHER" id="PTHR30336:SF6">
    <property type="entry name" value="INTEGRAL MEMBRANE PROTEIN"/>
    <property type="match status" value="1"/>
</dbReference>
<dbReference type="Gene3D" id="3.40.50.620">
    <property type="entry name" value="HUPs"/>
    <property type="match status" value="1"/>
</dbReference>
<dbReference type="GO" id="GO:0005886">
    <property type="term" value="C:plasma membrane"/>
    <property type="evidence" value="ECO:0007669"/>
    <property type="project" value="TreeGrafter"/>
</dbReference>
<reference evidence="2 3" key="1">
    <citation type="submission" date="2018-09" db="EMBL/GenBank/DDBJ databases">
        <authorList>
            <person name="Postec A."/>
        </authorList>
    </citation>
    <scope>NUCLEOTIDE SEQUENCE [LARGE SCALE GENOMIC DNA]</scope>
    <source>
        <strain evidence="2">70B-A</strain>
    </source>
</reference>
<dbReference type="InterPro" id="IPR003848">
    <property type="entry name" value="DUF218"/>
</dbReference>
<feature type="domain" description="DUF218" evidence="1">
    <location>
        <begin position="59"/>
        <end position="198"/>
    </location>
</feature>
<dbReference type="InterPro" id="IPR051599">
    <property type="entry name" value="Cell_Envelope_Assoc"/>
</dbReference>